<keyword evidence="6" id="KW-0966">Cell projection</keyword>
<organism evidence="6 7">
    <name type="scientific">Tenuibacillus multivorans</name>
    <dbReference type="NCBI Taxonomy" id="237069"/>
    <lineage>
        <taxon>Bacteria</taxon>
        <taxon>Bacillati</taxon>
        <taxon>Bacillota</taxon>
        <taxon>Bacilli</taxon>
        <taxon>Bacillales</taxon>
        <taxon>Bacillaceae</taxon>
        <taxon>Tenuibacillus</taxon>
    </lineage>
</organism>
<dbReference type="Gene3D" id="2.40.10.220">
    <property type="entry name" value="predicted glycosyltransferase like domains"/>
    <property type="match status" value="1"/>
</dbReference>
<evidence type="ECO:0000259" key="4">
    <source>
        <dbReference type="Pfam" id="PF07238"/>
    </source>
</evidence>
<evidence type="ECO:0000256" key="1">
    <source>
        <dbReference type="ARBA" id="ARBA00022636"/>
    </source>
</evidence>
<feature type="domain" description="PilZ" evidence="4">
    <location>
        <begin position="99"/>
        <end position="210"/>
    </location>
</feature>
<dbReference type="RefSeq" id="WP_093857101.1">
    <property type="nucleotide sequence ID" value="NZ_BJVZ01000002.1"/>
</dbReference>
<dbReference type="Pfam" id="PF07238">
    <property type="entry name" value="PilZ"/>
    <property type="match status" value="1"/>
</dbReference>
<dbReference type="InterPro" id="IPR009875">
    <property type="entry name" value="PilZ_domain"/>
</dbReference>
<gene>
    <name evidence="6" type="ORF">SAMN05216498_2695</name>
</gene>
<evidence type="ECO:0000313" key="7">
    <source>
        <dbReference type="Proteomes" id="UP000199334"/>
    </source>
</evidence>
<feature type="domain" description="Type III secretion system flagellar brake protein YcgR PilZN" evidence="5">
    <location>
        <begin position="3"/>
        <end position="90"/>
    </location>
</feature>
<evidence type="ECO:0000313" key="6">
    <source>
        <dbReference type="EMBL" id="SDN62123.1"/>
    </source>
</evidence>
<dbReference type="STRING" id="237069.SAMN05216498_2695"/>
<dbReference type="AlphaFoldDB" id="A0A1H0CW17"/>
<protein>
    <submittedName>
        <fullName evidence="6">C-di-GMP-binding flagellar brake protein YcgR, contains PilZNR and PilZ domains</fullName>
    </submittedName>
</protein>
<keyword evidence="6" id="KW-0969">Cilium</keyword>
<dbReference type="GO" id="GO:0035438">
    <property type="term" value="F:cyclic-di-GMP binding"/>
    <property type="evidence" value="ECO:0007669"/>
    <property type="project" value="InterPro"/>
</dbReference>
<sequence>MLKIGTRLTIETIKNGEVEERFQCKIAEISKKYIYIDYPISERTGRTSLFLDGSEFMVSYVGHDGNVYKFSTEVIGRKKMKIPVLTIKMPNKDEFRKIQRREYVRVEVPLDVAIHPKQEDQSPLITRTIDISGGGIAVVGLGKEKEYQSGDIMDISIVLPFQSNDYSYFFSQAEVIRTIRGHDASSSKITYKFVNIDEKEREKMIKFCFEKQLDNRRKVLNQ</sequence>
<reference evidence="6 7" key="1">
    <citation type="submission" date="2016-10" db="EMBL/GenBank/DDBJ databases">
        <authorList>
            <person name="de Groot N.N."/>
        </authorList>
    </citation>
    <scope>NUCLEOTIDE SEQUENCE [LARGE SCALE GENOMIC DNA]</scope>
    <source>
        <strain evidence="6 7">CGMCC 1.3442</strain>
    </source>
</reference>
<keyword evidence="3" id="KW-0975">Bacterial flagellum</keyword>
<dbReference type="Proteomes" id="UP000199334">
    <property type="component" value="Unassembled WGS sequence"/>
</dbReference>
<evidence type="ECO:0000259" key="5">
    <source>
        <dbReference type="Pfam" id="PF12945"/>
    </source>
</evidence>
<keyword evidence="6" id="KW-0282">Flagellum</keyword>
<proteinExistence type="predicted"/>
<keyword evidence="1" id="KW-0973">c-di-GMP</keyword>
<dbReference type="SUPFAM" id="SSF141371">
    <property type="entry name" value="PilZ domain-like"/>
    <property type="match status" value="1"/>
</dbReference>
<keyword evidence="2" id="KW-0547">Nucleotide-binding</keyword>
<evidence type="ECO:0000256" key="3">
    <source>
        <dbReference type="ARBA" id="ARBA00023143"/>
    </source>
</evidence>
<name>A0A1H0CW17_9BACI</name>
<dbReference type="OrthoDB" id="1951449at2"/>
<dbReference type="Pfam" id="PF12945">
    <property type="entry name" value="PilZNR"/>
    <property type="match status" value="1"/>
</dbReference>
<dbReference type="EMBL" id="FNIG01000006">
    <property type="protein sequence ID" value="SDN62123.1"/>
    <property type="molecule type" value="Genomic_DNA"/>
</dbReference>
<dbReference type="Gene3D" id="2.30.110.10">
    <property type="entry name" value="Electron Transport, Fmn-binding Protein, Chain A"/>
    <property type="match status" value="1"/>
</dbReference>
<dbReference type="InterPro" id="IPR009926">
    <property type="entry name" value="T3SS_YcgR_PilZN"/>
</dbReference>
<accession>A0A1H0CW17</accession>
<evidence type="ECO:0000256" key="2">
    <source>
        <dbReference type="ARBA" id="ARBA00022741"/>
    </source>
</evidence>
<keyword evidence="7" id="KW-1185">Reference proteome</keyword>
<dbReference type="InterPro" id="IPR012349">
    <property type="entry name" value="Split_barrel_FMN-bd"/>
</dbReference>